<proteinExistence type="predicted"/>
<name>A0ABR8KEC7_9NOSO</name>
<evidence type="ECO:0000313" key="1">
    <source>
        <dbReference type="EMBL" id="MBD2737914.1"/>
    </source>
</evidence>
<protein>
    <submittedName>
        <fullName evidence="1">Uncharacterized protein</fullName>
    </submittedName>
</protein>
<gene>
    <name evidence="1" type="ORF">H6H03_29180</name>
</gene>
<dbReference type="Proteomes" id="UP000637383">
    <property type="component" value="Unassembled WGS sequence"/>
</dbReference>
<sequence>MLSANKSIKGMRSRLFSHPTPYCDRLLINQGALRFATTHPTLEMRSFLLIISKYL</sequence>
<evidence type="ECO:0000313" key="2">
    <source>
        <dbReference type="Proteomes" id="UP000637383"/>
    </source>
</evidence>
<comment type="caution">
    <text evidence="1">The sequence shown here is derived from an EMBL/GenBank/DDBJ whole genome shotgun (WGS) entry which is preliminary data.</text>
</comment>
<accession>A0ABR8KEC7</accession>
<keyword evidence="2" id="KW-1185">Reference proteome</keyword>
<reference evidence="1 2" key="1">
    <citation type="journal article" date="2020" name="ISME J.">
        <title>Comparative genomics reveals insights into cyanobacterial evolution and habitat adaptation.</title>
        <authorList>
            <person name="Chen M.Y."/>
            <person name="Teng W.K."/>
            <person name="Zhao L."/>
            <person name="Hu C.X."/>
            <person name="Zhou Y.K."/>
            <person name="Han B.P."/>
            <person name="Song L.R."/>
            <person name="Shu W.S."/>
        </authorList>
    </citation>
    <scope>NUCLEOTIDE SEQUENCE [LARGE SCALE GENOMIC DNA]</scope>
    <source>
        <strain evidence="1 2">FACHB-159</strain>
    </source>
</reference>
<dbReference type="EMBL" id="JACJTU010000039">
    <property type="protein sequence ID" value="MBD2737914.1"/>
    <property type="molecule type" value="Genomic_DNA"/>
</dbReference>
<organism evidence="1 2">
    <name type="scientific">Nostoc paludosum FACHB-159</name>
    <dbReference type="NCBI Taxonomy" id="2692908"/>
    <lineage>
        <taxon>Bacteria</taxon>
        <taxon>Bacillati</taxon>
        <taxon>Cyanobacteriota</taxon>
        <taxon>Cyanophyceae</taxon>
        <taxon>Nostocales</taxon>
        <taxon>Nostocaceae</taxon>
        <taxon>Nostoc</taxon>
    </lineage>
</organism>